<proteinExistence type="predicted"/>
<keyword evidence="2" id="KW-1185">Reference proteome</keyword>
<evidence type="ECO:0000256" key="1">
    <source>
        <dbReference type="SAM" id="MobiDB-lite"/>
    </source>
</evidence>
<reference evidence="2" key="1">
    <citation type="journal article" date="2013" name="Genetics">
        <title>The draft genome and transcriptome of Panagrellus redivivus are shaped by the harsh demands of a free-living lifestyle.</title>
        <authorList>
            <person name="Srinivasan J."/>
            <person name="Dillman A.R."/>
            <person name="Macchietto M.G."/>
            <person name="Heikkinen L."/>
            <person name="Lakso M."/>
            <person name="Fracchia K.M."/>
            <person name="Antoshechkin I."/>
            <person name="Mortazavi A."/>
            <person name="Wong G."/>
            <person name="Sternberg P.W."/>
        </authorList>
    </citation>
    <scope>NUCLEOTIDE SEQUENCE [LARGE SCALE GENOMIC DNA]</scope>
    <source>
        <strain evidence="2">MT8872</strain>
    </source>
</reference>
<protein>
    <submittedName>
        <fullName evidence="3">Transposase</fullName>
    </submittedName>
</protein>
<evidence type="ECO:0000313" key="2">
    <source>
        <dbReference type="Proteomes" id="UP000492821"/>
    </source>
</evidence>
<name>A0A7E4VUC5_PANRE</name>
<reference evidence="3" key="2">
    <citation type="submission" date="2020-10" db="UniProtKB">
        <authorList>
            <consortium name="WormBaseParasite"/>
        </authorList>
    </citation>
    <scope>IDENTIFICATION</scope>
</reference>
<feature type="region of interest" description="Disordered" evidence="1">
    <location>
        <begin position="1"/>
        <end position="37"/>
    </location>
</feature>
<dbReference type="Proteomes" id="UP000492821">
    <property type="component" value="Unassembled WGS sequence"/>
</dbReference>
<evidence type="ECO:0000313" key="3">
    <source>
        <dbReference type="WBParaSite" id="Pan_g2889.t1"/>
    </source>
</evidence>
<dbReference type="AlphaFoldDB" id="A0A7E4VUC5"/>
<organism evidence="2 3">
    <name type="scientific">Panagrellus redivivus</name>
    <name type="common">Microworm</name>
    <dbReference type="NCBI Taxonomy" id="6233"/>
    <lineage>
        <taxon>Eukaryota</taxon>
        <taxon>Metazoa</taxon>
        <taxon>Ecdysozoa</taxon>
        <taxon>Nematoda</taxon>
        <taxon>Chromadorea</taxon>
        <taxon>Rhabditida</taxon>
        <taxon>Tylenchina</taxon>
        <taxon>Panagrolaimomorpha</taxon>
        <taxon>Panagrolaimoidea</taxon>
        <taxon>Panagrolaimidae</taxon>
        <taxon>Panagrellus</taxon>
    </lineage>
</organism>
<sequence>MLSKETVAKKRRRSTPGSLTVSRDHTPRPSVDSSLPEAIQLGSRRDLIVVVDVKAMNKVVARKQLLQAMQEKPKVVKRKRRTQRIPEQELS</sequence>
<accession>A0A7E4VUC5</accession>
<dbReference type="WBParaSite" id="Pan_g2889.t1">
    <property type="protein sequence ID" value="Pan_g2889.t1"/>
    <property type="gene ID" value="Pan_g2889"/>
</dbReference>
<feature type="region of interest" description="Disordered" evidence="1">
    <location>
        <begin position="72"/>
        <end position="91"/>
    </location>
</feature>